<protein>
    <recommendedName>
        <fullName evidence="2 10">Alkaline phosphatase</fullName>
        <ecNumber evidence="2 10">3.1.3.1</ecNumber>
    </recommendedName>
</protein>
<feature type="non-terminal residue" evidence="11">
    <location>
        <position position="1"/>
    </location>
</feature>
<dbReference type="EMBL" id="NCKV01006407">
    <property type="protein sequence ID" value="RWS23462.1"/>
    <property type="molecule type" value="Genomic_DNA"/>
</dbReference>
<evidence type="ECO:0000256" key="1">
    <source>
        <dbReference type="ARBA" id="ARBA00005984"/>
    </source>
</evidence>
<dbReference type="Pfam" id="PF00245">
    <property type="entry name" value="Alk_phosphatase"/>
    <property type="match status" value="1"/>
</dbReference>
<dbReference type="SUPFAM" id="SSF53649">
    <property type="entry name" value="Alkaline phosphatase-like"/>
    <property type="match status" value="1"/>
</dbReference>
<dbReference type="InterPro" id="IPR001952">
    <property type="entry name" value="Alkaline_phosphatase"/>
</dbReference>
<dbReference type="OrthoDB" id="5818554at2759"/>
<comment type="catalytic activity">
    <reaction evidence="10">
        <text>a phosphate monoester + H2O = an alcohol + phosphate</text>
        <dbReference type="Rhea" id="RHEA:15017"/>
        <dbReference type="ChEBI" id="CHEBI:15377"/>
        <dbReference type="ChEBI" id="CHEBI:30879"/>
        <dbReference type="ChEBI" id="CHEBI:43474"/>
        <dbReference type="ChEBI" id="CHEBI:67140"/>
        <dbReference type="EC" id="3.1.3.1"/>
    </reaction>
</comment>
<dbReference type="PANTHER" id="PTHR11596:SF91">
    <property type="entry name" value="ALKALINE PHOSPHATASE-RELATED"/>
    <property type="match status" value="1"/>
</dbReference>
<dbReference type="InterPro" id="IPR018299">
    <property type="entry name" value="Alkaline_phosphatase_AS"/>
</dbReference>
<dbReference type="Proteomes" id="UP000288716">
    <property type="component" value="Unassembled WGS sequence"/>
</dbReference>
<keyword evidence="4 10" id="KW-0378">Hydrolase</keyword>
<keyword evidence="6 8" id="KW-0460">Magnesium</keyword>
<sequence>DAEFWYRENRILLQSKVKHAKQYFNAKTIGSKAKNVIFFLGDGMGLTTITSARIYMNRRQGTDPLFDTLSYEKFPFTGLVKVNNLDKMVSDSAAAATSYLRGVKTNYGVIGCTGKVKEDDCYSSKIEENRVDSILDWAIKEGKSAGFVTTTDVTHATPAGSYAHTAQRDWRSSAPEPCLDVAQQLIHGNTGKNLSVIFGGGRERFYCKNCAERGNRRDNRDLVQEWLNNKKNEKKRAKFITTANELQALDTSNTDTVMGLFASEHMEYNLMKESSSSEPSITQMTMKALEVLQKNKNGGRIDLAHHKNRPRLAIDETFEMHKAVQTVLEKVNLNDTLIVVTADHSQTLAINGQFGRGDGLFDITDYGFSILTYGNGPGYKSGATSRKELRNPKASVKSAGYTSLAKHGGEDVPIYAVGPGAHLLTGVFDQTFIAHAISYVCCIGPQKQLCDY</sequence>
<reference evidence="11 12" key="1">
    <citation type="journal article" date="2018" name="Gigascience">
        <title>Genomes of trombidid mites reveal novel predicted allergens and laterally-transferred genes associated with secondary metabolism.</title>
        <authorList>
            <person name="Dong X."/>
            <person name="Chaisiri K."/>
            <person name="Xia D."/>
            <person name="Armstrong S.D."/>
            <person name="Fang Y."/>
            <person name="Donnelly M.J."/>
            <person name="Kadowaki T."/>
            <person name="McGarry J.W."/>
            <person name="Darby A.C."/>
            <person name="Makepeace B.L."/>
        </authorList>
    </citation>
    <scope>NUCLEOTIDE SEQUENCE [LARGE SCALE GENOMIC DNA]</scope>
    <source>
        <strain evidence="11">UoL-UT</strain>
    </source>
</reference>
<dbReference type="InterPro" id="IPR017850">
    <property type="entry name" value="Alkaline_phosphatase_core_sf"/>
</dbReference>
<comment type="cofactor">
    <cofactor evidence="8">
        <name>Zn(2+)</name>
        <dbReference type="ChEBI" id="CHEBI:29105"/>
    </cofactor>
    <text evidence="8">Binds 2 Zn(2+) ions.</text>
</comment>
<feature type="active site" description="Phosphoserine intermediate" evidence="7">
    <location>
        <position position="92"/>
    </location>
</feature>
<dbReference type="AlphaFoldDB" id="A0A443S7F6"/>
<feature type="binding site" evidence="8">
    <location>
        <position position="302"/>
    </location>
    <ligand>
        <name>Zn(2+)</name>
        <dbReference type="ChEBI" id="CHEBI:29105"/>
        <label>2</label>
    </ligand>
</feature>
<evidence type="ECO:0000313" key="11">
    <source>
        <dbReference type="EMBL" id="RWS23462.1"/>
    </source>
</evidence>
<evidence type="ECO:0000256" key="4">
    <source>
        <dbReference type="ARBA" id="ARBA00022801"/>
    </source>
</evidence>
<evidence type="ECO:0000256" key="8">
    <source>
        <dbReference type="PIRSR" id="PIRSR601952-2"/>
    </source>
</evidence>
<dbReference type="EC" id="3.1.3.1" evidence="2 10"/>
<evidence type="ECO:0000256" key="5">
    <source>
        <dbReference type="ARBA" id="ARBA00022833"/>
    </source>
</evidence>
<evidence type="ECO:0000256" key="10">
    <source>
        <dbReference type="RuleBase" id="RU003947"/>
    </source>
</evidence>
<dbReference type="GO" id="GO:0004035">
    <property type="term" value="F:alkaline phosphatase activity"/>
    <property type="evidence" value="ECO:0007669"/>
    <property type="project" value="UniProtKB-EC"/>
</dbReference>
<accession>A0A443S7F6</accession>
<evidence type="ECO:0000256" key="2">
    <source>
        <dbReference type="ARBA" id="ARBA00012647"/>
    </source>
</evidence>
<organism evidence="11 12">
    <name type="scientific">Leptotrombidium deliense</name>
    <dbReference type="NCBI Taxonomy" id="299467"/>
    <lineage>
        <taxon>Eukaryota</taxon>
        <taxon>Metazoa</taxon>
        <taxon>Ecdysozoa</taxon>
        <taxon>Arthropoda</taxon>
        <taxon>Chelicerata</taxon>
        <taxon>Arachnida</taxon>
        <taxon>Acari</taxon>
        <taxon>Acariformes</taxon>
        <taxon>Trombidiformes</taxon>
        <taxon>Prostigmata</taxon>
        <taxon>Anystina</taxon>
        <taxon>Parasitengona</taxon>
        <taxon>Trombiculoidea</taxon>
        <taxon>Trombiculidae</taxon>
        <taxon>Leptotrombidium</taxon>
    </lineage>
</organism>
<feature type="binding site" evidence="8">
    <location>
        <position position="306"/>
    </location>
    <ligand>
        <name>Zn(2+)</name>
        <dbReference type="ChEBI" id="CHEBI:29105"/>
        <label>2</label>
    </ligand>
</feature>
<keyword evidence="3 8" id="KW-0479">Metal-binding</keyword>
<feature type="binding site" evidence="8">
    <location>
        <position position="407"/>
    </location>
    <ligand>
        <name>Zn(2+)</name>
        <dbReference type="ChEBI" id="CHEBI:29105"/>
        <label>2</label>
    </ligand>
</feature>
<feature type="non-terminal residue" evidence="11">
    <location>
        <position position="452"/>
    </location>
</feature>
<dbReference type="PROSITE" id="PS00123">
    <property type="entry name" value="ALKALINE_PHOSPHATASE"/>
    <property type="match status" value="1"/>
</dbReference>
<dbReference type="VEuPathDB" id="VectorBase:LDEU008578"/>
<keyword evidence="5 8" id="KW-0862">Zinc</keyword>
<name>A0A443S7F6_9ACAR</name>
<feature type="binding site" evidence="8">
    <location>
        <position position="343"/>
    </location>
    <ligand>
        <name>Zn(2+)</name>
        <dbReference type="ChEBI" id="CHEBI:29105"/>
        <label>2</label>
    </ligand>
</feature>
<evidence type="ECO:0000256" key="6">
    <source>
        <dbReference type="ARBA" id="ARBA00022842"/>
    </source>
</evidence>
<feature type="binding site" evidence="8">
    <location>
        <position position="344"/>
    </location>
    <ligand>
        <name>Mg(2+)</name>
        <dbReference type="ChEBI" id="CHEBI:18420"/>
    </ligand>
</feature>
<evidence type="ECO:0000256" key="9">
    <source>
        <dbReference type="RuleBase" id="RU003946"/>
    </source>
</evidence>
<comment type="cofactor">
    <cofactor evidence="8">
        <name>Mg(2+)</name>
        <dbReference type="ChEBI" id="CHEBI:18420"/>
    </cofactor>
    <text evidence="8">Binds 1 Mg(2+) ion.</text>
</comment>
<dbReference type="Gene3D" id="3.40.720.10">
    <property type="entry name" value="Alkaline Phosphatase, subunit A"/>
    <property type="match status" value="1"/>
</dbReference>
<dbReference type="CDD" id="cd16012">
    <property type="entry name" value="ALP"/>
    <property type="match status" value="1"/>
</dbReference>
<comment type="similarity">
    <text evidence="1 9">Belongs to the alkaline phosphatase family.</text>
</comment>
<feature type="binding site" evidence="8">
    <location>
        <position position="155"/>
    </location>
    <ligand>
        <name>Mg(2+)</name>
        <dbReference type="ChEBI" id="CHEBI:18420"/>
    </ligand>
</feature>
<dbReference type="PANTHER" id="PTHR11596">
    <property type="entry name" value="ALKALINE PHOSPHATASE"/>
    <property type="match status" value="1"/>
</dbReference>
<evidence type="ECO:0000313" key="12">
    <source>
        <dbReference type="Proteomes" id="UP000288716"/>
    </source>
</evidence>
<evidence type="ECO:0000256" key="3">
    <source>
        <dbReference type="ARBA" id="ARBA00022723"/>
    </source>
</evidence>
<proteinExistence type="inferred from homology"/>
<keyword evidence="12" id="KW-1185">Reference proteome</keyword>
<feature type="binding site" evidence="8">
    <location>
        <position position="42"/>
    </location>
    <ligand>
        <name>Mg(2+)</name>
        <dbReference type="ChEBI" id="CHEBI:18420"/>
    </ligand>
</feature>
<comment type="caution">
    <text evidence="11">The sequence shown here is derived from an EMBL/GenBank/DDBJ whole genome shotgun (WGS) entry which is preliminary data.</text>
</comment>
<feature type="binding site" evidence="8">
    <location>
        <position position="42"/>
    </location>
    <ligand>
        <name>Zn(2+)</name>
        <dbReference type="ChEBI" id="CHEBI:29105"/>
        <label>2</label>
    </ligand>
</feature>
<dbReference type="SMART" id="SM00098">
    <property type="entry name" value="alkPPc"/>
    <property type="match status" value="1"/>
</dbReference>
<dbReference type="PRINTS" id="PR00113">
    <property type="entry name" value="ALKPHPHTASE"/>
</dbReference>
<feature type="binding site" evidence="8">
    <location>
        <position position="157"/>
    </location>
    <ligand>
        <name>Mg(2+)</name>
        <dbReference type="ChEBI" id="CHEBI:18420"/>
    </ligand>
</feature>
<gene>
    <name evidence="11" type="ORF">B4U80_11154</name>
</gene>
<evidence type="ECO:0000256" key="7">
    <source>
        <dbReference type="PIRSR" id="PIRSR601952-1"/>
    </source>
</evidence>
<dbReference type="GO" id="GO:0046872">
    <property type="term" value="F:metal ion binding"/>
    <property type="evidence" value="ECO:0007669"/>
    <property type="project" value="UniProtKB-KW"/>
</dbReference>
<dbReference type="STRING" id="299467.A0A443S7F6"/>